<protein>
    <recommendedName>
        <fullName evidence="3">Polyketide synthesis cyclase</fullName>
    </recommendedName>
</protein>
<evidence type="ECO:0008006" key="3">
    <source>
        <dbReference type="Google" id="ProtNLM"/>
    </source>
</evidence>
<evidence type="ECO:0000313" key="2">
    <source>
        <dbReference type="Proteomes" id="UP000234331"/>
    </source>
</evidence>
<accession>A0A2I2KJZ1</accession>
<dbReference type="AlphaFoldDB" id="A0A2I2KJZ1"/>
<sequence>MPPADGPHPAAAPSQPTHRTLIVARMDPADADAVAETFAESDAGELPGIVGVTRRELFAFHGLYFHLVDAPADIAPAVANVREHPLFVDVNRKLEKFIGAYDPATWRGPRDAMARSFYRWTAG</sequence>
<name>A0A2I2KJZ1_9ACTN</name>
<dbReference type="RefSeq" id="WP_279354588.1">
    <property type="nucleotide sequence ID" value="NZ_FZMO01000024.1"/>
</dbReference>
<reference evidence="1 2" key="1">
    <citation type="submission" date="2017-06" db="EMBL/GenBank/DDBJ databases">
        <authorList>
            <person name="Kim H.J."/>
            <person name="Triplett B.A."/>
        </authorList>
    </citation>
    <scope>NUCLEOTIDE SEQUENCE [LARGE SCALE GENOMIC DNA]</scope>
    <source>
        <strain evidence="1">FRACA_ARgP5</strain>
    </source>
</reference>
<gene>
    <name evidence="1" type="ORF">FRACA_120043</name>
</gene>
<evidence type="ECO:0000313" key="1">
    <source>
        <dbReference type="EMBL" id="SNQ45980.1"/>
    </source>
</evidence>
<dbReference type="Proteomes" id="UP000234331">
    <property type="component" value="Unassembled WGS sequence"/>
</dbReference>
<dbReference type="InterPro" id="IPR038474">
    <property type="entry name" value="Polyketide_synth_cyclase_sf"/>
</dbReference>
<dbReference type="InterPro" id="IPR011008">
    <property type="entry name" value="Dimeric_a/b-barrel"/>
</dbReference>
<proteinExistence type="predicted"/>
<keyword evidence="2" id="KW-1185">Reference proteome</keyword>
<dbReference type="EMBL" id="FZMO01000024">
    <property type="protein sequence ID" value="SNQ45980.1"/>
    <property type="molecule type" value="Genomic_DNA"/>
</dbReference>
<organism evidence="1 2">
    <name type="scientific">Frankia canadensis</name>
    <dbReference type="NCBI Taxonomy" id="1836972"/>
    <lineage>
        <taxon>Bacteria</taxon>
        <taxon>Bacillati</taxon>
        <taxon>Actinomycetota</taxon>
        <taxon>Actinomycetes</taxon>
        <taxon>Frankiales</taxon>
        <taxon>Frankiaceae</taxon>
        <taxon>Frankia</taxon>
    </lineage>
</organism>
<dbReference type="GO" id="GO:0030639">
    <property type="term" value="P:polyketide biosynthetic process"/>
    <property type="evidence" value="ECO:0007669"/>
    <property type="project" value="InterPro"/>
</dbReference>
<dbReference type="SUPFAM" id="SSF54909">
    <property type="entry name" value="Dimeric alpha+beta barrel"/>
    <property type="match status" value="1"/>
</dbReference>
<dbReference type="Gene3D" id="3.30.70.1090">
    <property type="entry name" value="Dimeric alpha+beta barrel"/>
    <property type="match status" value="1"/>
</dbReference>
<dbReference type="InterPro" id="IPR006765">
    <property type="entry name" value="Polyketide_synth_cyclase"/>
</dbReference>
<dbReference type="Pfam" id="PF04673">
    <property type="entry name" value="Cyclase_polyket"/>
    <property type="match status" value="1"/>
</dbReference>